<dbReference type="EMBL" id="WIWS01000030">
    <property type="protein sequence ID" value="KAF3221103.1"/>
    <property type="molecule type" value="Genomic_DNA"/>
</dbReference>
<name>A0A7C8V0S5_ORBOL</name>
<evidence type="ECO:0000313" key="1">
    <source>
        <dbReference type="EMBL" id="KAF3221103.1"/>
    </source>
</evidence>
<dbReference type="AlphaFoldDB" id="A0A7C8V0S5"/>
<proteinExistence type="predicted"/>
<reference evidence="1 2" key="1">
    <citation type="submission" date="2019-06" db="EMBL/GenBank/DDBJ databases">
        <authorList>
            <person name="Palmer J.M."/>
        </authorList>
    </citation>
    <scope>NUCLEOTIDE SEQUENCE [LARGE SCALE GENOMIC DNA]</scope>
    <source>
        <strain evidence="1 2">TWF106</strain>
    </source>
</reference>
<organism evidence="1 2">
    <name type="scientific">Orbilia oligospora</name>
    <name type="common">Nematode-trapping fungus</name>
    <name type="synonym">Arthrobotrys oligospora</name>
    <dbReference type="NCBI Taxonomy" id="2813651"/>
    <lineage>
        <taxon>Eukaryota</taxon>
        <taxon>Fungi</taxon>
        <taxon>Dikarya</taxon>
        <taxon>Ascomycota</taxon>
        <taxon>Pezizomycotina</taxon>
        <taxon>Orbiliomycetes</taxon>
        <taxon>Orbiliales</taxon>
        <taxon>Orbiliaceae</taxon>
        <taxon>Orbilia</taxon>
    </lineage>
</organism>
<comment type="caution">
    <text evidence="1">The sequence shown here is derived from an EMBL/GenBank/DDBJ whole genome shotgun (WGS) entry which is preliminary data.</text>
</comment>
<protein>
    <submittedName>
        <fullName evidence="1">Uncharacterized protein</fullName>
    </submittedName>
</protein>
<sequence length="182" mass="20938">MKSCGHGLTEGYKCGGGPHEDCRKAWKKHQYEGFAEHIINQHSSEDPKNPQFEYDATADGYYCGFCVKRIPTTTHRSLIEHLRGLHFKPEELTNIRLWVSSYDVDLSQREEAIQRAHEAFIREIDLNPQPFDLAQIELTSGVEEGMRALRDTMMARVDRRELLSFRAYSEDIGIELDYGSEG</sequence>
<dbReference type="Proteomes" id="UP000472727">
    <property type="component" value="Unassembled WGS sequence"/>
</dbReference>
<accession>A0A7C8V0S5</accession>
<evidence type="ECO:0000313" key="2">
    <source>
        <dbReference type="Proteomes" id="UP000472727"/>
    </source>
</evidence>
<gene>
    <name evidence="1" type="ORF">TWF106_006428</name>
</gene>